<dbReference type="OrthoDB" id="7426733at2"/>
<dbReference type="Proteomes" id="UP000053070">
    <property type="component" value="Unassembled WGS sequence"/>
</dbReference>
<dbReference type="AlphaFoldDB" id="A0A0G9MQS5"/>
<dbReference type="STRING" id="502682.BMF35_a2148"/>
<evidence type="ECO:0000313" key="1">
    <source>
        <dbReference type="EMBL" id="KLE33092.1"/>
    </source>
</evidence>
<protein>
    <submittedName>
        <fullName evidence="1">Uncharacterized protein</fullName>
    </submittedName>
</protein>
<gene>
    <name evidence="1" type="ORF">AAW01_03625</name>
</gene>
<dbReference type="InterPro" id="IPR011990">
    <property type="entry name" value="TPR-like_helical_dom_sf"/>
</dbReference>
<dbReference type="EMBL" id="LBHC01000001">
    <property type="protein sequence ID" value="KLE33092.1"/>
    <property type="molecule type" value="Genomic_DNA"/>
</dbReference>
<proteinExistence type="predicted"/>
<dbReference type="Gene3D" id="1.25.40.10">
    <property type="entry name" value="Tetratricopeptide repeat domain"/>
    <property type="match status" value="1"/>
</dbReference>
<comment type="caution">
    <text evidence="1">The sequence shown here is derived from an EMBL/GenBank/DDBJ whole genome shotgun (WGS) entry which is preliminary data.</text>
</comment>
<reference evidence="1 2" key="1">
    <citation type="submission" date="2015-04" db="EMBL/GenBank/DDBJ databases">
        <title>The draft genome sequence of Erythrobacr gangjinensis K7-2.</title>
        <authorList>
            <person name="Zhuang L."/>
            <person name="Liu Y."/>
            <person name="Shao Z."/>
        </authorList>
    </citation>
    <scope>NUCLEOTIDE SEQUENCE [LARGE SCALE GENOMIC DNA]</scope>
    <source>
        <strain evidence="1 2">K7-2</strain>
    </source>
</reference>
<keyword evidence="2" id="KW-1185">Reference proteome</keyword>
<organism evidence="1 2">
    <name type="scientific">Aurantiacibacter gangjinensis</name>
    <dbReference type="NCBI Taxonomy" id="502682"/>
    <lineage>
        <taxon>Bacteria</taxon>
        <taxon>Pseudomonadati</taxon>
        <taxon>Pseudomonadota</taxon>
        <taxon>Alphaproteobacteria</taxon>
        <taxon>Sphingomonadales</taxon>
        <taxon>Erythrobacteraceae</taxon>
        <taxon>Aurantiacibacter</taxon>
    </lineage>
</organism>
<sequence length="337" mass="37408">MRKGVITIAAVLSAIAIPAQAETLRIEGIYPAGSEAAIEVESIALDAFTGSDGLALASVIADRLRGVEIGGEEWFSVLPPALAGEADSILTGHAEPVFSEREVRARRSVCVAKDEDGDCTAREMLEVDCVDITASFRPDLRLIDRDGDQLWSSNMGRSHNVTYCPDHDAAPDFAPIVDNWILELAAHLRHELAPVARSQDIRIMEGRGGLERAMRRQFRDAIRLTETDERAACEAMEELHAAHPEQPSLRFNTGLCAEQGGAFVLAEEHYRQALLNDRSDDEAEAGLRRLEQRHRASQQVDRRRAFLIERYYAENPVDPDAQIPVGLRPWRRDEAQP</sequence>
<name>A0A0G9MQS5_9SPHN</name>
<dbReference type="RefSeq" id="WP_047005942.1">
    <property type="nucleotide sequence ID" value="NZ_CP018097.1"/>
</dbReference>
<accession>A0A0G9MQS5</accession>
<dbReference type="KEGG" id="egn:BMF35_a2148"/>
<evidence type="ECO:0000313" key="2">
    <source>
        <dbReference type="Proteomes" id="UP000053070"/>
    </source>
</evidence>
<dbReference type="PATRIC" id="fig|502682.8.peg.739"/>